<keyword evidence="2" id="KW-1185">Reference proteome</keyword>
<reference evidence="1 2" key="1">
    <citation type="submission" date="2024-01" db="EMBL/GenBank/DDBJ databases">
        <title>Genome assemblies of Stephania.</title>
        <authorList>
            <person name="Yang L."/>
        </authorList>
    </citation>
    <scope>NUCLEOTIDE SEQUENCE [LARGE SCALE GENOMIC DNA]</scope>
    <source>
        <strain evidence="1">QJT</strain>
        <tissue evidence="1">Leaf</tissue>
    </source>
</reference>
<evidence type="ECO:0000313" key="2">
    <source>
        <dbReference type="Proteomes" id="UP001417504"/>
    </source>
</evidence>
<dbReference type="AlphaFoldDB" id="A0AAP0HGB7"/>
<accession>A0AAP0HGB7</accession>
<organism evidence="1 2">
    <name type="scientific">Stephania japonica</name>
    <dbReference type="NCBI Taxonomy" id="461633"/>
    <lineage>
        <taxon>Eukaryota</taxon>
        <taxon>Viridiplantae</taxon>
        <taxon>Streptophyta</taxon>
        <taxon>Embryophyta</taxon>
        <taxon>Tracheophyta</taxon>
        <taxon>Spermatophyta</taxon>
        <taxon>Magnoliopsida</taxon>
        <taxon>Ranunculales</taxon>
        <taxon>Menispermaceae</taxon>
        <taxon>Menispermoideae</taxon>
        <taxon>Cissampelideae</taxon>
        <taxon>Stephania</taxon>
    </lineage>
</organism>
<dbReference type="Proteomes" id="UP001417504">
    <property type="component" value="Unassembled WGS sequence"/>
</dbReference>
<proteinExistence type="predicted"/>
<evidence type="ECO:0000313" key="1">
    <source>
        <dbReference type="EMBL" id="KAK9085874.1"/>
    </source>
</evidence>
<comment type="caution">
    <text evidence="1">The sequence shown here is derived from an EMBL/GenBank/DDBJ whole genome shotgun (WGS) entry which is preliminary data.</text>
</comment>
<gene>
    <name evidence="1" type="ORF">Sjap_026285</name>
</gene>
<name>A0AAP0HGB7_9MAGN</name>
<sequence length="95" mass="11214">MYHVIVSLNLFKSRSSKSIRWPNNLIMDAKRRKMEERSDKWLIKERTIAGSFLYRISLSKNASLVEEAKNQPKSFNIHVDVLHWNMENYALSSSE</sequence>
<dbReference type="EMBL" id="JBBNAE010000011">
    <property type="protein sequence ID" value="KAK9085874.1"/>
    <property type="molecule type" value="Genomic_DNA"/>
</dbReference>
<protein>
    <submittedName>
        <fullName evidence="1">Uncharacterized protein</fullName>
    </submittedName>
</protein>